<dbReference type="GO" id="GO:0042795">
    <property type="term" value="P:snRNA transcription by RNA polymerase II"/>
    <property type="evidence" value="ECO:0007669"/>
    <property type="project" value="TreeGrafter"/>
</dbReference>
<evidence type="ECO:0000313" key="5">
    <source>
        <dbReference type="Proteomes" id="UP000295264"/>
    </source>
</evidence>
<dbReference type="SUPFAM" id="SSF144292">
    <property type="entry name" value="occludin/ELL-like"/>
    <property type="match status" value="1"/>
</dbReference>
<dbReference type="InterPro" id="IPR010844">
    <property type="entry name" value="Occludin_ELL"/>
</dbReference>
<proteinExistence type="inferred from homology"/>
<dbReference type="Proteomes" id="UP000295264">
    <property type="component" value="Unassembled WGS sequence"/>
</dbReference>
<feature type="domain" description="OCEL" evidence="3">
    <location>
        <begin position="1"/>
        <end position="110"/>
    </location>
</feature>
<dbReference type="PROSITE" id="PS51980">
    <property type="entry name" value="OCEL"/>
    <property type="match status" value="1"/>
</dbReference>
<dbReference type="InterPro" id="IPR031176">
    <property type="entry name" value="ELL/occludin"/>
</dbReference>
<gene>
    <name evidence="4" type="ORF">DBR06_SOUSAS12010012</name>
</gene>
<evidence type="ECO:0000256" key="1">
    <source>
        <dbReference type="ARBA" id="ARBA00009171"/>
    </source>
</evidence>
<sequence length="114" mass="13776">DYLLKYAAISSSEQCQSYKNDFSAEYSKYRDLHARIEQITWRFTQLDAQLRQLSQGSEEYETTCGQILQEYRKIKKTNTNYSQEKHRCEYLHSKLAHIKRLITEYDQRQLQAWP</sequence>
<reference evidence="4 5" key="1">
    <citation type="journal article" date="2018" name="Genomics">
        <title>Molecular footprints of inshore aquatic adaptation in Indo-Pacific humpback dolphin (Sousa chinensis).</title>
        <authorList>
            <person name="Ming Y."/>
            <person name="Jian J."/>
            <person name="Yu F."/>
            <person name="Yu X."/>
            <person name="Wang J."/>
            <person name="Liu W."/>
        </authorList>
    </citation>
    <scope>NUCLEOTIDE SEQUENCE [LARGE SCALE GENOMIC DNA]</scope>
    <source>
        <strain evidence="4">MY-2018</strain>
        <tissue evidence="4">Skin</tissue>
    </source>
</reference>
<evidence type="ECO:0000313" key="4">
    <source>
        <dbReference type="EMBL" id="TEA35576.1"/>
    </source>
</evidence>
<dbReference type="GO" id="GO:0008023">
    <property type="term" value="C:transcription elongation factor complex"/>
    <property type="evidence" value="ECO:0007669"/>
    <property type="project" value="TreeGrafter"/>
</dbReference>
<keyword evidence="5" id="KW-1185">Reference proteome</keyword>
<dbReference type="Gene3D" id="6.10.140.340">
    <property type="match status" value="1"/>
</dbReference>
<evidence type="ECO:0000259" key="3">
    <source>
        <dbReference type="PROSITE" id="PS51980"/>
    </source>
</evidence>
<feature type="non-terminal residue" evidence="4">
    <location>
        <position position="1"/>
    </location>
</feature>
<dbReference type="PANTHER" id="PTHR23288:SF9">
    <property type="entry name" value="RNA POLYMERASE II ELONGATION FACTOR ELL"/>
    <property type="match status" value="1"/>
</dbReference>
<dbReference type="AlphaFoldDB" id="A0A484GKE6"/>
<comment type="similarity">
    <text evidence="1 2">Belongs to the ELL/occludin family.</text>
</comment>
<comment type="caution">
    <text evidence="4">The sequence shown here is derived from an EMBL/GenBank/DDBJ whole genome shotgun (WGS) entry which is preliminary data.</text>
</comment>
<dbReference type="EMBL" id="QWLN02007281">
    <property type="protein sequence ID" value="TEA35576.1"/>
    <property type="molecule type" value="Genomic_DNA"/>
</dbReference>
<dbReference type="GO" id="GO:0032968">
    <property type="term" value="P:positive regulation of transcription elongation by RNA polymerase II"/>
    <property type="evidence" value="ECO:0007669"/>
    <property type="project" value="TreeGrafter"/>
</dbReference>
<dbReference type="Pfam" id="PF07303">
    <property type="entry name" value="Occludin_ELL"/>
    <property type="match status" value="1"/>
</dbReference>
<dbReference type="GO" id="GO:0000987">
    <property type="term" value="F:cis-regulatory region sequence-specific DNA binding"/>
    <property type="evidence" value="ECO:0007669"/>
    <property type="project" value="TreeGrafter"/>
</dbReference>
<evidence type="ECO:0000256" key="2">
    <source>
        <dbReference type="PROSITE-ProRule" id="PRU01324"/>
    </source>
</evidence>
<protein>
    <recommendedName>
        <fullName evidence="3">OCEL domain-containing protein</fullName>
    </recommendedName>
</protein>
<dbReference type="PANTHER" id="PTHR23288">
    <property type="entry name" value="OCCLUDIN AND RNA POLYMERASE II ELONGATION FACTOR ELL"/>
    <property type="match status" value="1"/>
</dbReference>
<organism evidence="4 5">
    <name type="scientific">Sousa chinensis</name>
    <name type="common">Indo-pacific humpbacked dolphin</name>
    <name type="synonym">Steno chinensis</name>
    <dbReference type="NCBI Taxonomy" id="103600"/>
    <lineage>
        <taxon>Eukaryota</taxon>
        <taxon>Metazoa</taxon>
        <taxon>Chordata</taxon>
        <taxon>Craniata</taxon>
        <taxon>Vertebrata</taxon>
        <taxon>Euteleostomi</taxon>
        <taxon>Mammalia</taxon>
        <taxon>Eutheria</taxon>
        <taxon>Laurasiatheria</taxon>
        <taxon>Artiodactyla</taxon>
        <taxon>Whippomorpha</taxon>
        <taxon>Cetacea</taxon>
        <taxon>Odontoceti</taxon>
        <taxon>Delphinidae</taxon>
        <taxon>Sousa</taxon>
    </lineage>
</organism>
<name>A0A484GKE6_SOUCH</name>
<accession>A0A484GKE6</accession>